<dbReference type="Gene3D" id="3.20.20.70">
    <property type="entry name" value="Aldolase class I"/>
    <property type="match status" value="1"/>
</dbReference>
<evidence type="ECO:0000256" key="5">
    <source>
        <dbReference type="ARBA" id="ARBA00022643"/>
    </source>
</evidence>
<dbReference type="PANTHER" id="PTHR42917:SF2">
    <property type="entry name" value="2,4-DIENOYL-COA REDUCTASE [(2E)-ENOYL-COA-PRODUCING]"/>
    <property type="match status" value="1"/>
</dbReference>
<dbReference type="Pfam" id="PF00724">
    <property type="entry name" value="Oxidored_FMN"/>
    <property type="match status" value="1"/>
</dbReference>
<evidence type="ECO:0000256" key="6">
    <source>
        <dbReference type="ARBA" id="ARBA00022723"/>
    </source>
</evidence>
<organism evidence="12 13">
    <name type="scientific">Glaciecola petra</name>
    <dbReference type="NCBI Taxonomy" id="3075602"/>
    <lineage>
        <taxon>Bacteria</taxon>
        <taxon>Pseudomonadati</taxon>
        <taxon>Pseudomonadota</taxon>
        <taxon>Gammaproteobacteria</taxon>
        <taxon>Alteromonadales</taxon>
        <taxon>Alteromonadaceae</taxon>
        <taxon>Glaciecola</taxon>
    </lineage>
</organism>
<dbReference type="EC" id="1.3.1.34" evidence="12"/>
<dbReference type="Gene3D" id="3.50.50.60">
    <property type="entry name" value="FAD/NAD(P)-binding domain"/>
    <property type="match status" value="1"/>
</dbReference>
<keyword evidence="13" id="KW-1185">Reference proteome</keyword>
<dbReference type="CDD" id="cd02930">
    <property type="entry name" value="DCR_FMN"/>
    <property type="match status" value="1"/>
</dbReference>
<keyword evidence="9" id="KW-0411">Iron-sulfur</keyword>
<dbReference type="GO" id="GO:0008670">
    <property type="term" value="F:2,4-dienoyl-CoA reductase (NADPH) activity"/>
    <property type="evidence" value="ECO:0007669"/>
    <property type="project" value="UniProtKB-EC"/>
</dbReference>
<accession>A0ABU2ZPI0</accession>
<keyword evidence="8" id="KW-0408">Iron</keyword>
<dbReference type="Pfam" id="PF07992">
    <property type="entry name" value="Pyr_redox_2"/>
    <property type="match status" value="1"/>
</dbReference>
<keyword evidence="7 12" id="KW-0560">Oxidoreductase</keyword>
<dbReference type="InterPro" id="IPR013785">
    <property type="entry name" value="Aldolase_TIM"/>
</dbReference>
<evidence type="ECO:0000256" key="7">
    <source>
        <dbReference type="ARBA" id="ARBA00023002"/>
    </source>
</evidence>
<keyword evidence="5" id="KW-0288">FMN</keyword>
<evidence type="ECO:0000313" key="12">
    <source>
        <dbReference type="EMBL" id="MDT0593948.1"/>
    </source>
</evidence>
<dbReference type="InterPro" id="IPR051793">
    <property type="entry name" value="NADH:flavin_oxidoreductase"/>
</dbReference>
<dbReference type="PANTHER" id="PTHR42917">
    <property type="entry name" value="2,4-DIENOYL-COA REDUCTASE"/>
    <property type="match status" value="1"/>
</dbReference>
<dbReference type="InterPro" id="IPR023753">
    <property type="entry name" value="FAD/NAD-binding_dom"/>
</dbReference>
<dbReference type="Gene3D" id="3.40.50.720">
    <property type="entry name" value="NAD(P)-binding Rossmann-like Domain"/>
    <property type="match status" value="1"/>
</dbReference>
<evidence type="ECO:0000256" key="8">
    <source>
        <dbReference type="ARBA" id="ARBA00023004"/>
    </source>
</evidence>
<keyword evidence="4" id="KW-0285">Flavoprotein</keyword>
<gene>
    <name evidence="12" type="ORF">RM552_03720</name>
</gene>
<comment type="caution">
    <text evidence="12">The sequence shown here is derived from an EMBL/GenBank/DDBJ whole genome shotgun (WGS) entry which is preliminary data.</text>
</comment>
<name>A0ABU2ZPI0_9ALTE</name>
<dbReference type="PRINTS" id="PR00411">
    <property type="entry name" value="PNDRDTASEI"/>
</dbReference>
<evidence type="ECO:0000259" key="10">
    <source>
        <dbReference type="Pfam" id="PF00724"/>
    </source>
</evidence>
<dbReference type="RefSeq" id="WP_311367442.1">
    <property type="nucleotide sequence ID" value="NZ_JAVRHX010000001.1"/>
</dbReference>
<comment type="cofactor">
    <cofactor evidence="2">
        <name>[4Fe-4S] cluster</name>
        <dbReference type="ChEBI" id="CHEBI:49883"/>
    </cofactor>
</comment>
<protein>
    <submittedName>
        <fullName evidence="12">NADPH-dependent 2,4-dienoyl-CoA reductase</fullName>
        <ecNumber evidence="12">1.3.1.34</ecNumber>
    </submittedName>
</protein>
<dbReference type="SUPFAM" id="SSF51395">
    <property type="entry name" value="FMN-linked oxidoreductases"/>
    <property type="match status" value="1"/>
</dbReference>
<comment type="similarity">
    <text evidence="3">In the N-terminal section; belongs to the NADH:flavin oxidoreductase/NADH oxidase family.</text>
</comment>
<dbReference type="SUPFAM" id="SSF51971">
    <property type="entry name" value="Nucleotide-binding domain"/>
    <property type="match status" value="1"/>
</dbReference>
<dbReference type="Proteomes" id="UP001253545">
    <property type="component" value="Unassembled WGS sequence"/>
</dbReference>
<dbReference type="InterPro" id="IPR001155">
    <property type="entry name" value="OxRdtase_FMN_N"/>
</dbReference>
<evidence type="ECO:0000256" key="4">
    <source>
        <dbReference type="ARBA" id="ARBA00022630"/>
    </source>
</evidence>
<evidence type="ECO:0000259" key="11">
    <source>
        <dbReference type="Pfam" id="PF07992"/>
    </source>
</evidence>
<keyword evidence="6" id="KW-0479">Metal-binding</keyword>
<evidence type="ECO:0000256" key="9">
    <source>
        <dbReference type="ARBA" id="ARBA00023014"/>
    </source>
</evidence>
<proteinExistence type="inferred from homology"/>
<reference evidence="12 13" key="1">
    <citation type="submission" date="2023-09" db="EMBL/GenBank/DDBJ databases">
        <authorList>
            <person name="Rey-Velasco X."/>
        </authorList>
    </citation>
    <scope>NUCLEOTIDE SEQUENCE [LARGE SCALE GENOMIC DNA]</scope>
    <source>
        <strain evidence="12 13">P117</strain>
    </source>
</reference>
<evidence type="ECO:0000313" key="13">
    <source>
        <dbReference type="Proteomes" id="UP001253545"/>
    </source>
</evidence>
<sequence>MTDVSKVTTPNNSPYPHVFRGLDLGFTQLKNRIIMGSMHTGLEELENGHERMAAFFAERAKGGVGLIVTGGIGPNDEGATHAVTRRLDSDQAVKNHQYVTNAVHAEGGKICMQILHTGRYAYSDKLVAPSAIQAPINPFKPKELDQAGIEKQIDDFVFTAKQAQRAGYDGVEIMGSEGYFLNQFIALRTNQRKDEWGGEYQNRIRLPIEVVKKVREAVGEEFIIIYRLSMLDLVEGGSSYDEVVELGLKIEKAGATIINTGIGWHEARIPTIATKVPRAAFTWVTAKFRQALNIPVVTSNRINTPEVAEEVLARGDADLVSMARPFLADAEFVNKAKDNKASQINTCIGCNQACLDHVFDGKMTSCLVNPRACHETELNIEPATSLKHIAVVGAGPAGLAAATTAAQRGHKVTLFDADGEIGGQFNIAKQVPGKEEFYETIRYFDVQLALHGVEVKLNTTVDVETLHKGGYDEVIIATGIKPRTPDIEGIDHPSVLSYIDVLKHKKPVGRRVAVMGAGGIGFDTSEFLSHGKVSTSTNIPAFMKEWGIDMSLTARGGVEGVQALPEPSPREIYLLQRKSTKVGAGLGKTTGWAHRAGLMMKGVKLIAGVQYLKIDDQGLHIEIAGEKQVIEVDNVVVCAGQHPLRELQEGLTLPNHLIGGADLATELDAKRAIDQGTRLAARL</sequence>
<evidence type="ECO:0000256" key="2">
    <source>
        <dbReference type="ARBA" id="ARBA00001966"/>
    </source>
</evidence>
<dbReference type="EMBL" id="JAVRHX010000001">
    <property type="protein sequence ID" value="MDT0593948.1"/>
    <property type="molecule type" value="Genomic_DNA"/>
</dbReference>
<feature type="domain" description="NADH:flavin oxidoreductase/NADH oxidase N-terminal" evidence="10">
    <location>
        <begin position="18"/>
        <end position="341"/>
    </location>
</feature>
<feature type="domain" description="FAD/NAD(P)-binding" evidence="11">
    <location>
        <begin position="388"/>
        <end position="653"/>
    </location>
</feature>
<evidence type="ECO:0000256" key="3">
    <source>
        <dbReference type="ARBA" id="ARBA00011048"/>
    </source>
</evidence>
<dbReference type="InterPro" id="IPR036188">
    <property type="entry name" value="FAD/NAD-bd_sf"/>
</dbReference>
<dbReference type="SUPFAM" id="SSF51905">
    <property type="entry name" value="FAD/NAD(P)-binding domain"/>
    <property type="match status" value="1"/>
</dbReference>
<comment type="cofactor">
    <cofactor evidence="1">
        <name>FMN</name>
        <dbReference type="ChEBI" id="CHEBI:58210"/>
    </cofactor>
</comment>
<dbReference type="PRINTS" id="PR00368">
    <property type="entry name" value="FADPNR"/>
</dbReference>
<evidence type="ECO:0000256" key="1">
    <source>
        <dbReference type="ARBA" id="ARBA00001917"/>
    </source>
</evidence>